<name>A0ABU7ZDJ5_9PAST</name>
<feature type="chain" id="PRO_5045293955" evidence="5">
    <location>
        <begin position="20"/>
        <end position="523"/>
    </location>
</feature>
<dbReference type="InterPro" id="IPR021764">
    <property type="entry name" value="Enterochelin_esterase_N"/>
</dbReference>
<dbReference type="InterPro" id="IPR050583">
    <property type="entry name" value="Mycobacterial_A85_antigen"/>
</dbReference>
<keyword evidence="8" id="KW-1185">Reference proteome</keyword>
<dbReference type="SUPFAM" id="SSF81296">
    <property type="entry name" value="E set domains"/>
    <property type="match status" value="1"/>
</dbReference>
<organism evidence="7 8">
    <name type="scientific">Mannheimia indoligenes</name>
    <dbReference type="NCBI Taxonomy" id="3103145"/>
    <lineage>
        <taxon>Bacteria</taxon>
        <taxon>Pseudomonadati</taxon>
        <taxon>Pseudomonadota</taxon>
        <taxon>Gammaproteobacteria</taxon>
        <taxon>Pasteurellales</taxon>
        <taxon>Pasteurellaceae</taxon>
        <taxon>Mannheimia</taxon>
    </lineage>
</organism>
<dbReference type="PANTHER" id="PTHR48098:SF3">
    <property type="entry name" value="IRON(III) ENTEROBACTIN ESTERASE"/>
    <property type="match status" value="1"/>
</dbReference>
<evidence type="ECO:0000256" key="2">
    <source>
        <dbReference type="ARBA" id="ARBA00022490"/>
    </source>
</evidence>
<dbReference type="InterPro" id="IPR014756">
    <property type="entry name" value="Ig_E-set"/>
</dbReference>
<dbReference type="InterPro" id="IPR013783">
    <property type="entry name" value="Ig-like_fold"/>
</dbReference>
<dbReference type="Proteomes" id="UP001432017">
    <property type="component" value="Unassembled WGS sequence"/>
</dbReference>
<evidence type="ECO:0000256" key="5">
    <source>
        <dbReference type="SAM" id="SignalP"/>
    </source>
</evidence>
<evidence type="ECO:0000256" key="3">
    <source>
        <dbReference type="ARBA" id="ARBA00022801"/>
    </source>
</evidence>
<dbReference type="PANTHER" id="PTHR48098">
    <property type="entry name" value="ENTEROCHELIN ESTERASE-RELATED"/>
    <property type="match status" value="1"/>
</dbReference>
<accession>A0ABU7ZDJ5</accession>
<evidence type="ECO:0000259" key="6">
    <source>
        <dbReference type="Pfam" id="PF11806"/>
    </source>
</evidence>
<proteinExistence type="inferred from homology"/>
<protein>
    <submittedName>
        <fullName evidence="7">Alpha/beta hydrolase-fold protein</fullName>
    </submittedName>
</protein>
<dbReference type="RefSeq" id="WP_334253925.1">
    <property type="nucleotide sequence ID" value="NZ_JBAJJM010000006.1"/>
</dbReference>
<dbReference type="InterPro" id="IPR029058">
    <property type="entry name" value="AB_hydrolase_fold"/>
</dbReference>
<sequence>MKKTTACILSFLISSVLYANNMTIELKQNDFVQGKLIQKAEQPLSLSIVFPDKSSRLLAKNVFGEQDFMFKSEQNGTATFSILGNDSTVSDQDFTVTIERHIPISAQIAQPKAIENVQLEELKQKIAKNPEKQTALINDFWDKVKQVGTPLIEPLDEQQSRVTFLWRGAKQNVRIWGGVSTEHDFMERFGETDLWYKSYIVPNDTLVEYRLSPDIPTLPVDEYTQRRALLATAQADPLNKTPYFEKIGQNLQNTDKFNYYSLVKLAKAPTQSYLLEESNTAKGTMQELVFDSATLGNKRRLFAYLPANFSAENTYPVLYLFDGVEYTERVPTKTILDNMIAQKAIPPTVAVFIENPSSESRRIELPANPNFTKILAEDIVPFAENSIGVKAKERIISGSSYGGLSSAYTVLNYSHIFNKALILSGSFWWNPKNTPSENSHYIAHEFAIKEKLPVCFFISAGFYESGRSNILETSRHLKDVLLAKGYPVTYMEQSTSHGYLAWQGLISDGLKALLGKEACQHSH</sequence>
<comment type="caution">
    <text evidence="7">The sequence shown here is derived from an EMBL/GenBank/DDBJ whole genome shotgun (WGS) entry which is preliminary data.</text>
</comment>
<reference evidence="7" key="1">
    <citation type="submission" date="2023-12" db="EMBL/GenBank/DDBJ databases">
        <title>Mannheima indologenes sp. nov. proposed for Clade V organisms of Mannheimia.</title>
        <authorList>
            <person name="Christensen H."/>
        </authorList>
    </citation>
    <scope>NUCLEOTIDE SEQUENCE</scope>
    <source>
        <strain evidence="7">M14.4</strain>
    </source>
</reference>
<evidence type="ECO:0000256" key="4">
    <source>
        <dbReference type="ARBA" id="ARBA00024201"/>
    </source>
</evidence>
<dbReference type="SUPFAM" id="SSF53474">
    <property type="entry name" value="alpha/beta-Hydrolases"/>
    <property type="match status" value="1"/>
</dbReference>
<dbReference type="GO" id="GO:0016787">
    <property type="term" value="F:hydrolase activity"/>
    <property type="evidence" value="ECO:0007669"/>
    <property type="project" value="UniProtKB-KW"/>
</dbReference>
<comment type="similarity">
    <text evidence="4">Belongs to the Fes family.</text>
</comment>
<dbReference type="EMBL" id="JBAJJM010000006">
    <property type="protein sequence ID" value="MEG9475555.1"/>
    <property type="molecule type" value="Genomic_DNA"/>
</dbReference>
<keyword evidence="5" id="KW-0732">Signal</keyword>
<gene>
    <name evidence="7" type="ORF">V6W77_04625</name>
</gene>
<evidence type="ECO:0000313" key="8">
    <source>
        <dbReference type="Proteomes" id="UP001432017"/>
    </source>
</evidence>
<feature type="signal peptide" evidence="5">
    <location>
        <begin position="1"/>
        <end position="19"/>
    </location>
</feature>
<evidence type="ECO:0000313" key="7">
    <source>
        <dbReference type="EMBL" id="MEG9475555.1"/>
    </source>
</evidence>
<comment type="subcellular location">
    <subcellularLocation>
        <location evidence="1">Cytoplasm</location>
    </subcellularLocation>
</comment>
<keyword evidence="3 7" id="KW-0378">Hydrolase</keyword>
<keyword evidence="2" id="KW-0963">Cytoplasm</keyword>
<evidence type="ECO:0000256" key="1">
    <source>
        <dbReference type="ARBA" id="ARBA00004496"/>
    </source>
</evidence>
<dbReference type="Pfam" id="PF00756">
    <property type="entry name" value="Esterase"/>
    <property type="match status" value="1"/>
</dbReference>
<dbReference type="InterPro" id="IPR000801">
    <property type="entry name" value="Esterase-like"/>
</dbReference>
<dbReference type="Pfam" id="PF11806">
    <property type="entry name" value="Enterochelin_N"/>
    <property type="match status" value="1"/>
</dbReference>
<dbReference type="Gene3D" id="3.40.50.1820">
    <property type="entry name" value="alpha/beta hydrolase"/>
    <property type="match status" value="1"/>
</dbReference>
<dbReference type="Gene3D" id="2.60.40.10">
    <property type="entry name" value="Immunoglobulins"/>
    <property type="match status" value="1"/>
</dbReference>
<feature type="domain" description="Enterochelin esterase N-terminal" evidence="6">
    <location>
        <begin position="161"/>
        <end position="272"/>
    </location>
</feature>